<evidence type="ECO:0000313" key="1">
    <source>
        <dbReference type="EMBL" id="KAJ7520476.1"/>
    </source>
</evidence>
<reference evidence="2" key="1">
    <citation type="journal article" date="2024" name="Proc. Natl. Acad. Sci. U.S.A.">
        <title>Extraordinary preservation of gene collinearity over three hundred million years revealed in homosporous lycophytes.</title>
        <authorList>
            <person name="Li C."/>
            <person name="Wickell D."/>
            <person name="Kuo L.Y."/>
            <person name="Chen X."/>
            <person name="Nie B."/>
            <person name="Liao X."/>
            <person name="Peng D."/>
            <person name="Ji J."/>
            <person name="Jenkins J."/>
            <person name="Williams M."/>
            <person name="Shu S."/>
            <person name="Plott C."/>
            <person name="Barry K."/>
            <person name="Rajasekar S."/>
            <person name="Grimwood J."/>
            <person name="Han X."/>
            <person name="Sun S."/>
            <person name="Hou Z."/>
            <person name="He W."/>
            <person name="Dai G."/>
            <person name="Sun C."/>
            <person name="Schmutz J."/>
            <person name="Leebens-Mack J.H."/>
            <person name="Li F.W."/>
            <person name="Wang L."/>
        </authorList>
    </citation>
    <scope>NUCLEOTIDE SEQUENCE [LARGE SCALE GENOMIC DNA]</scope>
    <source>
        <strain evidence="2">cv. PW_Plant_1</strain>
    </source>
</reference>
<protein>
    <submittedName>
        <fullName evidence="1">Uncharacterized protein</fullName>
    </submittedName>
</protein>
<sequence length="794" mass="89249">MTIALFRADVAVRSYLGCKALQRNANGGQTNSCQKLSKPDSQDRCGKKKAASSGNYKKRGKENDSLETTDAARETYFSDGVANYEETQSTRELASVDSLTTSVDSNYGVMIYQGTNESTNVTIRVAGRTFSLCKCPLIARSGYLLRILSDTDEIELPSNFPGGAEIFELVVNFCNSSDILIDPSNVATLRCAAEFLEMTEEQSKHNLCERADIYLNQVVLQSWVDTLACLQTSESLLPLVEEVLVVTRCIESLAFMACIESLDFEARDGTRTVYHSSESQYWSESSSCVMNATSPVWWMAELLQIPFIFFGRIIKAFRKQRMPEKYVSLAIMTYVEEWLFGVGDTNLRLEDSKSTKLLEDVVRLLPLQTYILPVGFLFSLLRYALTLHASNDCRLHLETRIASQLELATAKDFLMPTENADRMCSASVLDCMAHIVSLFVSQHQSSSRESLAIQDVSVVANIWDAYLEDVGSHKDIHPKNFSTLLETIPAYFRADHDQLYKTISSFLKAHPQISQEERDLICRSLSCQKLSQEVCIQALRNELMPMRIVVQAMYAQHIQTRKVLHNHFRNSLAVTNEGIPHSGGLISSNIKPTVWPPRHEPYIIKSTITNNDRMQHGGSLGAKTSGNRNIAHLQATFLKADMEETNTKLQSLEEELAHLKRAFNRALRMDTASNEKIPVAGAFHGLEHAADGLHYIKSSKGIRSQSIPHPHVHKKTRVVQSVFRTVFQKIGISSFCSNRHDFEIERELNWLDNDRYELSEVGHATSCDDAVSSNSSSQMPAEGRHRHTRHYSVA</sequence>
<proteinExistence type="predicted"/>
<accession>A0ACC2ASF3</accession>
<organism evidence="1 2">
    <name type="scientific">Diphasiastrum complanatum</name>
    <name type="common">Issler's clubmoss</name>
    <name type="synonym">Lycopodium complanatum</name>
    <dbReference type="NCBI Taxonomy" id="34168"/>
    <lineage>
        <taxon>Eukaryota</taxon>
        <taxon>Viridiplantae</taxon>
        <taxon>Streptophyta</taxon>
        <taxon>Embryophyta</taxon>
        <taxon>Tracheophyta</taxon>
        <taxon>Lycopodiopsida</taxon>
        <taxon>Lycopodiales</taxon>
        <taxon>Lycopodiaceae</taxon>
        <taxon>Lycopodioideae</taxon>
        <taxon>Diphasiastrum</taxon>
    </lineage>
</organism>
<name>A0ACC2ASF3_DIPCM</name>
<dbReference type="EMBL" id="CM055110">
    <property type="protein sequence ID" value="KAJ7520476.1"/>
    <property type="molecule type" value="Genomic_DNA"/>
</dbReference>
<comment type="caution">
    <text evidence="1">The sequence shown here is derived from an EMBL/GenBank/DDBJ whole genome shotgun (WGS) entry which is preliminary data.</text>
</comment>
<gene>
    <name evidence="1" type="ORF">O6H91_19G007500</name>
</gene>
<dbReference type="Proteomes" id="UP001162992">
    <property type="component" value="Chromosome 19"/>
</dbReference>
<keyword evidence="2" id="KW-1185">Reference proteome</keyword>
<evidence type="ECO:0000313" key="2">
    <source>
        <dbReference type="Proteomes" id="UP001162992"/>
    </source>
</evidence>